<feature type="domain" description="MucB/RseB N-terminal" evidence="1">
    <location>
        <begin position="6"/>
        <end position="104"/>
    </location>
</feature>
<dbReference type="OrthoDB" id="64414at2"/>
<accession>A0A2Z3JLA5</accession>
<dbReference type="Pfam" id="PF03888">
    <property type="entry name" value="MucB_RseB"/>
    <property type="match status" value="1"/>
</dbReference>
<keyword evidence="3" id="KW-1185">Reference proteome</keyword>
<dbReference type="AlphaFoldDB" id="A0A2Z3JLA5"/>
<evidence type="ECO:0000313" key="2">
    <source>
        <dbReference type="EMBL" id="AWN24686.1"/>
    </source>
</evidence>
<protein>
    <submittedName>
        <fullName evidence="2">Transcriptional regulator</fullName>
    </submittedName>
</protein>
<dbReference type="KEGG" id="dez:DKM44_13450"/>
<dbReference type="EMBL" id="CP029494">
    <property type="protein sequence ID" value="AWN24686.1"/>
    <property type="molecule type" value="Genomic_DNA"/>
</dbReference>
<dbReference type="InterPro" id="IPR033434">
    <property type="entry name" value="MucB/RseB_N"/>
</dbReference>
<organism evidence="2 3">
    <name type="scientific">Deinococcus irradiatisoli</name>
    <dbReference type="NCBI Taxonomy" id="2202254"/>
    <lineage>
        <taxon>Bacteria</taxon>
        <taxon>Thermotogati</taxon>
        <taxon>Deinococcota</taxon>
        <taxon>Deinococci</taxon>
        <taxon>Deinococcales</taxon>
        <taxon>Deinococcaceae</taxon>
        <taxon>Deinococcus</taxon>
    </lineage>
</organism>
<reference evidence="2 3" key="1">
    <citation type="submission" date="2018-05" db="EMBL/GenBank/DDBJ databases">
        <title>Complete Genome Sequence of Deinococcus sp. strain 17bor-2.</title>
        <authorList>
            <person name="Srinivasan S."/>
        </authorList>
    </citation>
    <scope>NUCLEOTIDE SEQUENCE [LARGE SCALE GENOMIC DNA]</scope>
    <source>
        <strain evidence="2 3">17bor-2</strain>
    </source>
</reference>
<name>A0A2Z3JLA5_9DEIO</name>
<evidence type="ECO:0000313" key="3">
    <source>
        <dbReference type="Proteomes" id="UP000245368"/>
    </source>
</evidence>
<proteinExistence type="predicted"/>
<dbReference type="Gene3D" id="2.50.20.10">
    <property type="entry name" value="Lipoprotein localisation LolA/LolB/LppX"/>
    <property type="match status" value="1"/>
</dbReference>
<dbReference type="Proteomes" id="UP000245368">
    <property type="component" value="Chromosome"/>
</dbReference>
<gene>
    <name evidence="2" type="ORF">DKM44_13450</name>
</gene>
<evidence type="ECO:0000259" key="1">
    <source>
        <dbReference type="Pfam" id="PF03888"/>
    </source>
</evidence>
<sequence>MLTSALNKAARYTVRGEASVTVTFPPRDPPTRTAQALPPLKVFPALLTRNFEITLGAPDTVAGRAAQVVTLKPKAGAAAAWRLWIDREWNVPLAYEERGVDGVVARRAELVRADKLQKRAADVAQTLALPPLPGLAQALKKALPGLSLPPGFQAVGVGQRPAGPQVILSDGINVLALVLAQKGVKAAPGVASRRIGGGYVWLVGNLDTPTLQAALNSVKKRDLGPLGTFLPPGDSHP</sequence>